<dbReference type="InterPro" id="IPR051697">
    <property type="entry name" value="Patched_domain-protein"/>
</dbReference>
<dbReference type="SUPFAM" id="SSF82866">
    <property type="entry name" value="Multidrug efflux transporter AcrB transmembrane domain"/>
    <property type="match status" value="1"/>
</dbReference>
<protein>
    <submittedName>
        <fullName evidence="3">Uncharacterized protein</fullName>
    </submittedName>
</protein>
<keyword evidence="1" id="KW-1133">Transmembrane helix</keyword>
<name>A0A915EUE1_9BILA</name>
<organism evidence="2 3">
    <name type="scientific">Ditylenchus dipsaci</name>
    <dbReference type="NCBI Taxonomy" id="166011"/>
    <lineage>
        <taxon>Eukaryota</taxon>
        <taxon>Metazoa</taxon>
        <taxon>Ecdysozoa</taxon>
        <taxon>Nematoda</taxon>
        <taxon>Chromadorea</taxon>
        <taxon>Rhabditida</taxon>
        <taxon>Tylenchina</taxon>
        <taxon>Tylenchomorpha</taxon>
        <taxon>Sphaerularioidea</taxon>
        <taxon>Anguinidae</taxon>
        <taxon>Anguininae</taxon>
        <taxon>Ditylenchus</taxon>
    </lineage>
</organism>
<dbReference type="GO" id="GO:0006897">
    <property type="term" value="P:endocytosis"/>
    <property type="evidence" value="ECO:0007669"/>
    <property type="project" value="TreeGrafter"/>
</dbReference>
<keyword evidence="1" id="KW-0472">Membrane</keyword>
<evidence type="ECO:0000313" key="3">
    <source>
        <dbReference type="WBParaSite" id="jg9625"/>
    </source>
</evidence>
<proteinExistence type="predicted"/>
<dbReference type="WBParaSite" id="jg9625">
    <property type="protein sequence ID" value="jg9625"/>
    <property type="gene ID" value="jg9625"/>
</dbReference>
<dbReference type="GO" id="GO:0005886">
    <property type="term" value="C:plasma membrane"/>
    <property type="evidence" value="ECO:0007669"/>
    <property type="project" value="TreeGrafter"/>
</dbReference>
<feature type="transmembrane region" description="Helical" evidence="1">
    <location>
        <begin position="37"/>
        <end position="57"/>
    </location>
</feature>
<dbReference type="Proteomes" id="UP000887574">
    <property type="component" value="Unplaced"/>
</dbReference>
<evidence type="ECO:0000313" key="2">
    <source>
        <dbReference type="Proteomes" id="UP000887574"/>
    </source>
</evidence>
<feature type="transmembrane region" description="Helical" evidence="1">
    <location>
        <begin position="64"/>
        <end position="91"/>
    </location>
</feature>
<evidence type="ECO:0000256" key="1">
    <source>
        <dbReference type="SAM" id="Phobius"/>
    </source>
</evidence>
<keyword evidence="1" id="KW-0812">Transmembrane</keyword>
<sequence>MAIGLSVDFVAHINFHFYRGDVEDKKERLRQALTSSVWPMLQASMSTVLGLVVLASVRAYMFQVFVKVVILVVLLGLTHGLVVLPIVYAAIPFHKTTEKRPSVPNSQLVLRIPIRLESKKIENVIKT</sequence>
<dbReference type="PANTHER" id="PTHR10796:SF112">
    <property type="entry name" value="PATCHED-RELATED PROTEIN 18"/>
    <property type="match status" value="1"/>
</dbReference>
<dbReference type="AlphaFoldDB" id="A0A915EUE1"/>
<dbReference type="PANTHER" id="PTHR10796">
    <property type="entry name" value="PATCHED-RELATED"/>
    <property type="match status" value="1"/>
</dbReference>
<accession>A0A915EUE1</accession>
<dbReference type="GO" id="GO:0030659">
    <property type="term" value="C:cytoplasmic vesicle membrane"/>
    <property type="evidence" value="ECO:0007669"/>
    <property type="project" value="TreeGrafter"/>
</dbReference>
<reference evidence="3" key="1">
    <citation type="submission" date="2022-11" db="UniProtKB">
        <authorList>
            <consortium name="WormBaseParasite"/>
        </authorList>
    </citation>
    <scope>IDENTIFICATION</scope>
</reference>
<dbReference type="GO" id="GO:0018996">
    <property type="term" value="P:molting cycle, collagen and cuticulin-based cuticle"/>
    <property type="evidence" value="ECO:0007669"/>
    <property type="project" value="TreeGrafter"/>
</dbReference>
<keyword evidence="2" id="KW-1185">Reference proteome</keyword>
<dbReference type="Gene3D" id="1.20.1640.10">
    <property type="entry name" value="Multidrug efflux transporter AcrB transmembrane domain"/>
    <property type="match status" value="1"/>
</dbReference>